<evidence type="ECO:0000313" key="7">
    <source>
        <dbReference type="Proteomes" id="UP000001357"/>
    </source>
</evidence>
<keyword evidence="2" id="KW-0809">Transit peptide</keyword>
<comment type="subcellular location">
    <subcellularLocation>
        <location evidence="1">Mitochondrion</location>
    </subcellularLocation>
</comment>
<dbReference type="FunCoup" id="A9UY85">
    <property type="interactions" value="548"/>
</dbReference>
<dbReference type="InterPro" id="IPR027266">
    <property type="entry name" value="TrmE/GcvT-like"/>
</dbReference>
<evidence type="ECO:0000256" key="3">
    <source>
        <dbReference type="ARBA" id="ARBA00023128"/>
    </source>
</evidence>
<dbReference type="GO" id="GO:0005759">
    <property type="term" value="C:mitochondrial matrix"/>
    <property type="evidence" value="ECO:0000318"/>
    <property type="project" value="GO_Central"/>
</dbReference>
<dbReference type="GO" id="GO:0016226">
    <property type="term" value="P:iron-sulfur cluster assembly"/>
    <property type="evidence" value="ECO:0000318"/>
    <property type="project" value="GO_Central"/>
</dbReference>
<proteinExistence type="predicted"/>
<evidence type="ECO:0000256" key="4">
    <source>
        <dbReference type="SAM" id="MobiDB-lite"/>
    </source>
</evidence>
<feature type="domain" description="CAF17 C-terminal" evidence="5">
    <location>
        <begin position="270"/>
        <end position="329"/>
    </location>
</feature>
<keyword evidence="3" id="KW-0496">Mitochondrion</keyword>
<dbReference type="GeneID" id="5890600"/>
<organism evidence="6 7">
    <name type="scientific">Monosiga brevicollis</name>
    <name type="common">Choanoflagellate</name>
    <dbReference type="NCBI Taxonomy" id="81824"/>
    <lineage>
        <taxon>Eukaryota</taxon>
        <taxon>Choanoflagellata</taxon>
        <taxon>Craspedida</taxon>
        <taxon>Salpingoecidae</taxon>
        <taxon>Monosiga</taxon>
    </lineage>
</organism>
<dbReference type="eggNOG" id="KOG2929">
    <property type="taxonomic scope" value="Eukaryota"/>
</dbReference>
<evidence type="ECO:0000256" key="2">
    <source>
        <dbReference type="ARBA" id="ARBA00022946"/>
    </source>
</evidence>
<name>A9UY85_MONBE</name>
<dbReference type="InterPro" id="IPR045179">
    <property type="entry name" value="YgfZ/GcvT"/>
</dbReference>
<feature type="compositionally biased region" description="Acidic residues" evidence="4">
    <location>
        <begin position="92"/>
        <end position="103"/>
    </location>
</feature>
<keyword evidence="7" id="KW-1185">Reference proteome</keyword>
<dbReference type="PANTHER" id="PTHR22602:SF0">
    <property type="entry name" value="TRANSFERASE CAF17, MITOCHONDRIAL-RELATED"/>
    <property type="match status" value="1"/>
</dbReference>
<sequence length="364" mass="39476">MSMLVGQRVAGALPRVSTITARVTVTRAVSLRACSAADIEAWQDRLQQIRNQPAPTWLRVPHRAVLAVRGPEALTFLQGLTTQDLLPQEPEEPFELAEDDADTADTAADSSTAAATHPTKPLHTMFLHAKGRILCDALAYPTLPTEPRGFYFEVDADMLAPLHKHLRSFKLRTKVSFDALAPDVIGDPGRTLAALIVPCTLEPVLSNDDGSIYAYLRLALGLSEGPQDHIDNKSLPLEANIEHWNGVSFKKGCYLGQELTARTHYSGMLRKRLLPMRIPDVQAAVRLSHYNGPLKVVTAAGKPAGTVHSVLGDRCIGLVRTAHLTEELVLQPPADAEGADAIDPVVAVVDHALAEWISATRHGH</sequence>
<dbReference type="InParanoid" id="A9UY85"/>
<dbReference type="RefSeq" id="XP_001745235.1">
    <property type="nucleotide sequence ID" value="XM_001745183.1"/>
</dbReference>
<reference evidence="6 7" key="1">
    <citation type="journal article" date="2008" name="Nature">
        <title>The genome of the choanoflagellate Monosiga brevicollis and the origin of metazoans.</title>
        <authorList>
            <consortium name="JGI Sequencing"/>
            <person name="King N."/>
            <person name="Westbrook M.J."/>
            <person name="Young S.L."/>
            <person name="Kuo A."/>
            <person name="Abedin M."/>
            <person name="Chapman J."/>
            <person name="Fairclough S."/>
            <person name="Hellsten U."/>
            <person name="Isogai Y."/>
            <person name="Letunic I."/>
            <person name="Marr M."/>
            <person name="Pincus D."/>
            <person name="Putnam N."/>
            <person name="Rokas A."/>
            <person name="Wright K.J."/>
            <person name="Zuzow R."/>
            <person name="Dirks W."/>
            <person name="Good M."/>
            <person name="Goodstein D."/>
            <person name="Lemons D."/>
            <person name="Li W."/>
            <person name="Lyons J.B."/>
            <person name="Morris A."/>
            <person name="Nichols S."/>
            <person name="Richter D.J."/>
            <person name="Salamov A."/>
            <person name="Bork P."/>
            <person name="Lim W.A."/>
            <person name="Manning G."/>
            <person name="Miller W.T."/>
            <person name="McGinnis W."/>
            <person name="Shapiro H."/>
            <person name="Tjian R."/>
            <person name="Grigoriev I.V."/>
            <person name="Rokhsar D."/>
        </authorList>
    </citation>
    <scope>NUCLEOTIDE SEQUENCE [LARGE SCALE GENOMIC DNA]</scope>
    <source>
        <strain evidence="7">MX1 / ATCC 50154</strain>
    </source>
</reference>
<evidence type="ECO:0000313" key="6">
    <source>
        <dbReference type="EMBL" id="EDQ89813.1"/>
    </source>
</evidence>
<dbReference type="InterPro" id="IPR017703">
    <property type="entry name" value="YgfZ/GCV_T_CS"/>
</dbReference>
<feature type="compositionally biased region" description="Low complexity" evidence="4">
    <location>
        <begin position="104"/>
        <end position="116"/>
    </location>
</feature>
<dbReference type="SUPFAM" id="SSF103025">
    <property type="entry name" value="Folate-binding domain"/>
    <property type="match status" value="1"/>
</dbReference>
<dbReference type="Pfam" id="PF25455">
    <property type="entry name" value="Beta-barrel_CAF17_C"/>
    <property type="match status" value="1"/>
</dbReference>
<dbReference type="NCBIfam" id="TIGR03317">
    <property type="entry name" value="ygfZ_signature"/>
    <property type="match status" value="1"/>
</dbReference>
<dbReference type="Gene3D" id="3.30.1360.120">
    <property type="entry name" value="Probable tRNA modification gtpase trme, domain 1"/>
    <property type="match status" value="1"/>
</dbReference>
<dbReference type="KEGG" id="mbr:MONBRDRAFT_24953"/>
<dbReference type="PANTHER" id="PTHR22602">
    <property type="entry name" value="TRANSFERASE CAF17, MITOCHONDRIAL-RELATED"/>
    <property type="match status" value="1"/>
</dbReference>
<dbReference type="STRING" id="81824.A9UY85"/>
<dbReference type="AlphaFoldDB" id="A9UY85"/>
<dbReference type="Proteomes" id="UP000001357">
    <property type="component" value="Unassembled WGS sequence"/>
</dbReference>
<dbReference type="InterPro" id="IPR057460">
    <property type="entry name" value="CAF17_C"/>
</dbReference>
<accession>A9UY85</accession>
<evidence type="ECO:0000256" key="1">
    <source>
        <dbReference type="ARBA" id="ARBA00004173"/>
    </source>
</evidence>
<evidence type="ECO:0000259" key="5">
    <source>
        <dbReference type="Pfam" id="PF25455"/>
    </source>
</evidence>
<dbReference type="Gene3D" id="3.30.70.1400">
    <property type="entry name" value="Aminomethyltransferase beta-barrel domains"/>
    <property type="match status" value="1"/>
</dbReference>
<gene>
    <name evidence="6" type="ORF">MONBRDRAFT_24953</name>
</gene>
<protein>
    <recommendedName>
        <fullName evidence="5">CAF17 C-terminal domain-containing protein</fullName>
    </recommendedName>
</protein>
<dbReference type="EMBL" id="CH991549">
    <property type="protein sequence ID" value="EDQ89813.1"/>
    <property type="molecule type" value="Genomic_DNA"/>
</dbReference>
<feature type="region of interest" description="Disordered" evidence="4">
    <location>
        <begin position="92"/>
        <end position="116"/>
    </location>
</feature>